<evidence type="ECO:0000256" key="2">
    <source>
        <dbReference type="ARBA" id="ARBA00007069"/>
    </source>
</evidence>
<accession>A0A918XN59</accession>
<comment type="similarity">
    <text evidence="2 9">Belongs to the binding-protein-dependent transport system permease family. CysTW subfamily.</text>
</comment>
<dbReference type="EMBL" id="BMZS01000001">
    <property type="protein sequence ID" value="GHD39869.1"/>
    <property type="molecule type" value="Genomic_DNA"/>
</dbReference>
<reference evidence="11" key="2">
    <citation type="submission" date="2020-09" db="EMBL/GenBank/DDBJ databases">
        <authorList>
            <person name="Sun Q."/>
            <person name="Kim S."/>
        </authorList>
    </citation>
    <scope>NUCLEOTIDE SEQUENCE</scope>
    <source>
        <strain evidence="11">KCTC 42651</strain>
    </source>
</reference>
<dbReference type="PROSITE" id="PS50928">
    <property type="entry name" value="ABC_TM1"/>
    <property type="match status" value="1"/>
</dbReference>
<evidence type="ECO:0000256" key="5">
    <source>
        <dbReference type="ARBA" id="ARBA00022475"/>
    </source>
</evidence>
<evidence type="ECO:0000256" key="9">
    <source>
        <dbReference type="RuleBase" id="RU363043"/>
    </source>
</evidence>
<feature type="domain" description="ABC transmembrane type-1" evidence="10">
    <location>
        <begin position="222"/>
        <end position="429"/>
    </location>
</feature>
<evidence type="ECO:0000256" key="7">
    <source>
        <dbReference type="ARBA" id="ARBA00022989"/>
    </source>
</evidence>
<reference evidence="11" key="1">
    <citation type="journal article" date="2014" name="Int. J. Syst. Evol. Microbiol.">
        <title>Complete genome sequence of Corynebacterium casei LMG S-19264T (=DSM 44701T), isolated from a smear-ripened cheese.</title>
        <authorList>
            <consortium name="US DOE Joint Genome Institute (JGI-PGF)"/>
            <person name="Walter F."/>
            <person name="Albersmeier A."/>
            <person name="Kalinowski J."/>
            <person name="Ruckert C."/>
        </authorList>
    </citation>
    <scope>NUCLEOTIDE SEQUENCE</scope>
    <source>
        <strain evidence="11">KCTC 42651</strain>
    </source>
</reference>
<dbReference type="Proteomes" id="UP000630353">
    <property type="component" value="Unassembled WGS sequence"/>
</dbReference>
<feature type="transmembrane region" description="Helical" evidence="9">
    <location>
        <begin position="36"/>
        <end position="57"/>
    </location>
</feature>
<comment type="caution">
    <text evidence="9">Lacks conserved residue(s) required for the propagation of feature annotation.</text>
</comment>
<dbReference type="InterPro" id="IPR035906">
    <property type="entry name" value="MetI-like_sf"/>
</dbReference>
<dbReference type="GO" id="GO:0005886">
    <property type="term" value="C:plasma membrane"/>
    <property type="evidence" value="ECO:0007669"/>
    <property type="project" value="UniProtKB-SubCell"/>
</dbReference>
<organism evidence="11 12">
    <name type="scientific">Thalassobaculum fulvum</name>
    <dbReference type="NCBI Taxonomy" id="1633335"/>
    <lineage>
        <taxon>Bacteria</taxon>
        <taxon>Pseudomonadati</taxon>
        <taxon>Pseudomonadota</taxon>
        <taxon>Alphaproteobacteria</taxon>
        <taxon>Rhodospirillales</taxon>
        <taxon>Thalassobaculaceae</taxon>
        <taxon>Thalassobaculum</taxon>
    </lineage>
</organism>
<evidence type="ECO:0000256" key="1">
    <source>
        <dbReference type="ARBA" id="ARBA00004651"/>
    </source>
</evidence>
<dbReference type="InterPro" id="IPR005672">
    <property type="entry name" value="Phosphate_PstA"/>
</dbReference>
<dbReference type="AlphaFoldDB" id="A0A918XN59"/>
<sequence length="440" mass="47820">MTDAATTPPDPAAIRRPVLTGPHLARRYAAERRFRLYGLAGIAFAGLMLLLLVGSIVQKGYSAFWQTYMEIEVAFPAVQTLNPDGGAPTEEQIRRSDYLTPLRDALKEQFPEAAGDRKQRRMLYGLVSPGADLALRDMVLADRSLLGRRASVWIKVSDDVDSLAKGHIRRDVPEANRRINDTELGWFDTLDKAGRIEARFNVDLFTHGDSREPVEAGIYGALMGSILTLTVTLLVSFPIGVMAAVYLEEFAPKNRLTDVIEVNINNLAAVPSIVFGLLGLAVFLNFFGLPRSAPLVGGLVLALMTLPTIIIAARSALKAVPPSIREAALGLGASPLQVVTHHVLPLAMPGILTGTIIGMAQALGETAPLLMIGMVAFIVDIPQGFTDPATVLPVQIYLWADSPERAFVERTSAAILVLLGFLVVMNALAVLLRKRFERRW</sequence>
<keyword evidence="4" id="KW-0813">Transport</keyword>
<keyword evidence="7 9" id="KW-1133">Transmembrane helix</keyword>
<feature type="transmembrane region" description="Helical" evidence="9">
    <location>
        <begin position="413"/>
        <end position="432"/>
    </location>
</feature>
<dbReference type="Pfam" id="PF00528">
    <property type="entry name" value="BPD_transp_1"/>
    <property type="match status" value="1"/>
</dbReference>
<dbReference type="InterPro" id="IPR024573">
    <property type="entry name" value="DUF3333"/>
</dbReference>
<evidence type="ECO:0000256" key="6">
    <source>
        <dbReference type="ARBA" id="ARBA00022692"/>
    </source>
</evidence>
<dbReference type="Gene3D" id="1.10.3720.10">
    <property type="entry name" value="MetI-like"/>
    <property type="match status" value="1"/>
</dbReference>
<evidence type="ECO:0000256" key="8">
    <source>
        <dbReference type="ARBA" id="ARBA00023136"/>
    </source>
</evidence>
<dbReference type="SUPFAM" id="SSF161098">
    <property type="entry name" value="MetI-like"/>
    <property type="match status" value="1"/>
</dbReference>
<dbReference type="GO" id="GO:0035435">
    <property type="term" value="P:phosphate ion transmembrane transport"/>
    <property type="evidence" value="ECO:0007669"/>
    <property type="project" value="InterPro"/>
</dbReference>
<dbReference type="GO" id="GO:0005315">
    <property type="term" value="F:phosphate transmembrane transporter activity"/>
    <property type="evidence" value="ECO:0007669"/>
    <property type="project" value="InterPro"/>
</dbReference>
<keyword evidence="6 9" id="KW-0812">Transmembrane</keyword>
<dbReference type="PANTHER" id="PTHR43470:SF5">
    <property type="entry name" value="PHOSPHATE TRANSPORT SYSTEM PERMEASE PROTEIN PSTA"/>
    <property type="match status" value="1"/>
</dbReference>
<name>A0A918XN59_9PROT</name>
<dbReference type="InterPro" id="IPR000515">
    <property type="entry name" value="MetI-like"/>
</dbReference>
<evidence type="ECO:0000259" key="10">
    <source>
        <dbReference type="PROSITE" id="PS50928"/>
    </source>
</evidence>
<feature type="transmembrane region" description="Helical" evidence="9">
    <location>
        <begin position="267"/>
        <end position="289"/>
    </location>
</feature>
<gene>
    <name evidence="11" type="ORF">GCM10017083_02460</name>
</gene>
<dbReference type="CDD" id="cd06261">
    <property type="entry name" value="TM_PBP2"/>
    <property type="match status" value="1"/>
</dbReference>
<keyword evidence="8 9" id="KW-0472">Membrane</keyword>
<evidence type="ECO:0000256" key="3">
    <source>
        <dbReference type="ARBA" id="ARBA00016864"/>
    </source>
</evidence>
<dbReference type="RefSeq" id="WP_189987085.1">
    <property type="nucleotide sequence ID" value="NZ_BMZS01000001.1"/>
</dbReference>
<keyword evidence="5 9" id="KW-1003">Cell membrane</keyword>
<evidence type="ECO:0000313" key="12">
    <source>
        <dbReference type="Proteomes" id="UP000630353"/>
    </source>
</evidence>
<protein>
    <recommendedName>
        <fullName evidence="3 9">Phosphate transport system permease protein PstA</fullName>
    </recommendedName>
</protein>
<dbReference type="PANTHER" id="PTHR43470">
    <property type="entry name" value="PHOSPHATE TRANSPORT SYSTEM PERMEASE PROTEIN PSTA-RELATED"/>
    <property type="match status" value="1"/>
</dbReference>
<keyword evidence="12" id="KW-1185">Reference proteome</keyword>
<comment type="subcellular location">
    <subcellularLocation>
        <location evidence="9">Cell inner membrane</location>
        <topology evidence="9">Multi-pass membrane protein</topology>
    </subcellularLocation>
    <subcellularLocation>
        <location evidence="1">Cell membrane</location>
        <topology evidence="1">Multi-pass membrane protein</topology>
    </subcellularLocation>
</comment>
<proteinExistence type="inferred from homology"/>
<evidence type="ECO:0000313" key="11">
    <source>
        <dbReference type="EMBL" id="GHD39869.1"/>
    </source>
</evidence>
<feature type="transmembrane region" description="Helical" evidence="9">
    <location>
        <begin position="218"/>
        <end position="247"/>
    </location>
</feature>
<feature type="transmembrane region" description="Helical" evidence="9">
    <location>
        <begin position="295"/>
        <end position="317"/>
    </location>
</feature>
<dbReference type="Pfam" id="PF11812">
    <property type="entry name" value="DUF3333"/>
    <property type="match status" value="1"/>
</dbReference>
<dbReference type="NCBIfam" id="TIGR00974">
    <property type="entry name" value="3a0107s02c"/>
    <property type="match status" value="1"/>
</dbReference>
<comment type="caution">
    <text evidence="11">The sequence shown here is derived from an EMBL/GenBank/DDBJ whole genome shotgun (WGS) entry which is preliminary data.</text>
</comment>
<evidence type="ECO:0000256" key="4">
    <source>
        <dbReference type="ARBA" id="ARBA00022448"/>
    </source>
</evidence>